<dbReference type="GO" id="GO:0043953">
    <property type="term" value="P:protein transport by the Tat complex"/>
    <property type="evidence" value="ECO:0007669"/>
    <property type="project" value="UniProtKB-UniRule"/>
</dbReference>
<dbReference type="NCBIfam" id="TIGR00945">
    <property type="entry name" value="tatC"/>
    <property type="match status" value="1"/>
</dbReference>
<dbReference type="GO" id="GO:0065002">
    <property type="term" value="P:intracellular protein transmembrane transport"/>
    <property type="evidence" value="ECO:0007669"/>
    <property type="project" value="TreeGrafter"/>
</dbReference>
<comment type="similarity">
    <text evidence="5">Belongs to the TatC family.</text>
</comment>
<keyword evidence="2 5" id="KW-0812">Transmembrane</keyword>
<evidence type="ECO:0000256" key="2">
    <source>
        <dbReference type="ARBA" id="ARBA00022692"/>
    </source>
</evidence>
<dbReference type="GO" id="GO:0009977">
    <property type="term" value="F:proton motive force dependent protein transmembrane transporter activity"/>
    <property type="evidence" value="ECO:0007669"/>
    <property type="project" value="TreeGrafter"/>
</dbReference>
<dbReference type="HAMAP" id="MF_00902">
    <property type="entry name" value="TatC"/>
    <property type="match status" value="1"/>
</dbReference>
<dbReference type="GO" id="GO:0033281">
    <property type="term" value="C:TAT protein transport complex"/>
    <property type="evidence" value="ECO:0007669"/>
    <property type="project" value="UniProtKB-UniRule"/>
</dbReference>
<dbReference type="InterPro" id="IPR002033">
    <property type="entry name" value="TatC"/>
</dbReference>
<feature type="transmembrane region" description="Helical" evidence="5">
    <location>
        <begin position="101"/>
        <end position="128"/>
    </location>
</feature>
<dbReference type="PANTHER" id="PTHR30371">
    <property type="entry name" value="SEC-INDEPENDENT PROTEIN TRANSLOCASE PROTEIN TATC"/>
    <property type="match status" value="1"/>
</dbReference>
<evidence type="ECO:0000313" key="6">
    <source>
        <dbReference type="EMBL" id="XCI27731.1"/>
    </source>
</evidence>
<feature type="transmembrane region" description="Helical" evidence="5">
    <location>
        <begin position="62"/>
        <end position="89"/>
    </location>
</feature>
<reference evidence="6" key="1">
    <citation type="journal article" date="2018" name="Antonie Van Leeuwenhoek">
        <title>Proteinivorax hydrogeniformans sp. nov., an anaerobic, haloalkaliphilic bacterium fermenting proteinaceous compounds with high hydrogen production.</title>
        <authorList>
            <person name="Boltyanskaya Y."/>
            <person name="Detkova E."/>
            <person name="Pimenov N."/>
            <person name="Kevbrin V."/>
        </authorList>
    </citation>
    <scope>NUCLEOTIDE SEQUENCE</scope>
    <source>
        <strain evidence="6">Z-710</strain>
    </source>
</reference>
<keyword evidence="5" id="KW-0813">Transport</keyword>
<evidence type="ECO:0000256" key="1">
    <source>
        <dbReference type="ARBA" id="ARBA00004141"/>
    </source>
</evidence>
<dbReference type="PRINTS" id="PR01840">
    <property type="entry name" value="TATCFAMILY"/>
</dbReference>
<dbReference type="AlphaFoldDB" id="A0AAU8HRE7"/>
<reference evidence="6" key="2">
    <citation type="submission" date="2024-06" db="EMBL/GenBank/DDBJ databases">
        <authorList>
            <person name="Petrova K.O."/>
            <person name="Toshchakov S.V."/>
            <person name="Boltjanskaja Y.V."/>
            <person name="Kevbrin V.V."/>
        </authorList>
    </citation>
    <scope>NUCLEOTIDE SEQUENCE</scope>
    <source>
        <strain evidence="6">Z-710</strain>
    </source>
</reference>
<dbReference type="EMBL" id="CP159485">
    <property type="protein sequence ID" value="XCI27731.1"/>
    <property type="molecule type" value="Genomic_DNA"/>
</dbReference>
<evidence type="ECO:0000256" key="3">
    <source>
        <dbReference type="ARBA" id="ARBA00022989"/>
    </source>
</evidence>
<keyword evidence="5" id="KW-0811">Translocation</keyword>
<feature type="transmembrane region" description="Helical" evidence="5">
    <location>
        <begin position="148"/>
        <end position="177"/>
    </location>
</feature>
<comment type="subunit">
    <text evidence="5">Forms a complex with TatA.</text>
</comment>
<keyword evidence="4 5" id="KW-0472">Membrane</keyword>
<feature type="transmembrane region" description="Helical" evidence="5">
    <location>
        <begin position="20"/>
        <end position="37"/>
    </location>
</feature>
<protein>
    <recommendedName>
        <fullName evidence="5">Sec-independent protein translocase protein TatC</fullName>
    </recommendedName>
</protein>
<dbReference type="Pfam" id="PF00902">
    <property type="entry name" value="TatC"/>
    <property type="match status" value="1"/>
</dbReference>
<keyword evidence="5" id="KW-1003">Cell membrane</keyword>
<name>A0AAU8HRE7_9FIRM</name>
<feature type="transmembrane region" description="Helical" evidence="5">
    <location>
        <begin position="213"/>
        <end position="232"/>
    </location>
</feature>
<dbReference type="PROSITE" id="PS01218">
    <property type="entry name" value="TATC"/>
    <property type="match status" value="1"/>
</dbReference>
<keyword evidence="3 5" id="KW-1133">Transmembrane helix</keyword>
<keyword evidence="5" id="KW-0653">Protein transport</keyword>
<feature type="transmembrane region" description="Helical" evidence="5">
    <location>
        <begin position="189"/>
        <end position="207"/>
    </location>
</feature>
<comment type="function">
    <text evidence="5">Part of the twin-arginine translocation (Tat) system that transports large folded proteins containing a characteristic twin-arginine motif in their signal peptide across membranes.</text>
</comment>
<organism evidence="6">
    <name type="scientific">Proteinivorax hydrogeniformans</name>
    <dbReference type="NCBI Taxonomy" id="1826727"/>
    <lineage>
        <taxon>Bacteria</taxon>
        <taxon>Bacillati</taxon>
        <taxon>Bacillota</taxon>
        <taxon>Clostridia</taxon>
        <taxon>Eubacteriales</taxon>
        <taxon>Proteinivoracaceae</taxon>
        <taxon>Proteinivorax</taxon>
    </lineage>
</organism>
<comment type="subcellular location">
    <subcellularLocation>
        <location evidence="5">Cell membrane</location>
        <topology evidence="5">Multi-pass membrane protein</topology>
    </subcellularLocation>
    <subcellularLocation>
        <location evidence="1">Membrane</location>
        <topology evidence="1">Multi-pass membrane protein</topology>
    </subcellularLocation>
</comment>
<dbReference type="RefSeq" id="WP_353892308.1">
    <property type="nucleotide sequence ID" value="NZ_CP159485.1"/>
</dbReference>
<evidence type="ECO:0000256" key="4">
    <source>
        <dbReference type="ARBA" id="ARBA00023136"/>
    </source>
</evidence>
<proteinExistence type="inferred from homology"/>
<gene>
    <name evidence="5 6" type="primary">tatC</name>
    <name evidence="6" type="ORF">PRVXH_001650</name>
</gene>
<accession>A0AAU8HRE7</accession>
<dbReference type="PANTHER" id="PTHR30371:SF0">
    <property type="entry name" value="SEC-INDEPENDENT PROTEIN TRANSLOCASE PROTEIN TATC, CHLOROPLASTIC-RELATED"/>
    <property type="match status" value="1"/>
</dbReference>
<evidence type="ECO:0000256" key="5">
    <source>
        <dbReference type="HAMAP-Rule" id="MF_00902"/>
    </source>
</evidence>
<dbReference type="InterPro" id="IPR019820">
    <property type="entry name" value="Sec-indep_translocase_CS"/>
</dbReference>
<sequence>MEGKSLTIVGHLAELRARIIVTAISILLGTMASYIFIDEIVNLITMPAGHLDFVYLSPPELFLAYIKISIIFGMIVASPIILYQIWAFVMPSINKKEKVYVFFAIILSSVFFIGGVIFSYLSIIPLTIDFFVEMSGEDILPMFSFSNYTSFITSILLAFGVAFQLPLLVLLLTQLRLIKPKLLKKSRKFIILAIFLMSSILTPPDVISQMLLAGPMIILFEMSIVISSVIDWRRSKNS</sequence>